<keyword evidence="3" id="KW-1185">Reference proteome</keyword>
<dbReference type="InterPro" id="IPR018488">
    <property type="entry name" value="cNMP-bd_CS"/>
</dbReference>
<dbReference type="InterPro" id="IPR000595">
    <property type="entry name" value="cNMP-bd_dom"/>
</dbReference>
<dbReference type="InterPro" id="IPR014710">
    <property type="entry name" value="RmlC-like_jellyroll"/>
</dbReference>
<dbReference type="EMBL" id="CP069362">
    <property type="protein sequence ID" value="WGS65032.1"/>
    <property type="molecule type" value="Genomic_DNA"/>
</dbReference>
<dbReference type="SMART" id="SM00100">
    <property type="entry name" value="cNMP"/>
    <property type="match status" value="1"/>
</dbReference>
<evidence type="ECO:0000313" key="2">
    <source>
        <dbReference type="EMBL" id="WGS65032.1"/>
    </source>
</evidence>
<dbReference type="InterPro" id="IPR018490">
    <property type="entry name" value="cNMP-bd_dom_sf"/>
</dbReference>
<dbReference type="SUPFAM" id="SSF51206">
    <property type="entry name" value="cAMP-binding domain-like"/>
    <property type="match status" value="1"/>
</dbReference>
<dbReference type="CDD" id="cd00038">
    <property type="entry name" value="CAP_ED"/>
    <property type="match status" value="1"/>
</dbReference>
<organism evidence="2 3">
    <name type="scientific">Marinitoga aeolica</name>
    <dbReference type="NCBI Taxonomy" id="2809031"/>
    <lineage>
        <taxon>Bacteria</taxon>
        <taxon>Thermotogati</taxon>
        <taxon>Thermotogota</taxon>
        <taxon>Thermotogae</taxon>
        <taxon>Petrotogales</taxon>
        <taxon>Petrotogaceae</taxon>
        <taxon>Marinitoga</taxon>
    </lineage>
</organism>
<dbReference type="RefSeq" id="WP_280999116.1">
    <property type="nucleotide sequence ID" value="NZ_CP069362.1"/>
</dbReference>
<gene>
    <name evidence="2" type="ORF">JRV97_00310</name>
</gene>
<evidence type="ECO:0000313" key="3">
    <source>
        <dbReference type="Proteomes" id="UP001232493"/>
    </source>
</evidence>
<accession>A0ABY8PQV6</accession>
<name>A0ABY8PQV6_9BACT</name>
<dbReference type="PROSITE" id="PS00889">
    <property type="entry name" value="CNMP_BINDING_2"/>
    <property type="match status" value="1"/>
</dbReference>
<reference evidence="2 3" key="1">
    <citation type="submission" date="2021-02" db="EMBL/GenBank/DDBJ databases">
        <title>Characterization of Marinitoga sp. nov. str. BP5-C20A.</title>
        <authorList>
            <person name="Erauso G."/>
            <person name="Postec A."/>
        </authorList>
    </citation>
    <scope>NUCLEOTIDE SEQUENCE [LARGE SCALE GENOMIC DNA]</scope>
    <source>
        <strain evidence="2 3">BP5-C20A</strain>
    </source>
</reference>
<dbReference type="Gene3D" id="2.60.120.10">
    <property type="entry name" value="Jelly Rolls"/>
    <property type="match status" value="1"/>
</dbReference>
<evidence type="ECO:0000259" key="1">
    <source>
        <dbReference type="PROSITE" id="PS50042"/>
    </source>
</evidence>
<dbReference type="Proteomes" id="UP001232493">
    <property type="component" value="Chromosome"/>
</dbReference>
<protein>
    <submittedName>
        <fullName evidence="2">Cyclic nucleotide-binding domain-containing protein</fullName>
    </submittedName>
</protein>
<proteinExistence type="predicted"/>
<dbReference type="PROSITE" id="PS50042">
    <property type="entry name" value="CNMP_BINDING_3"/>
    <property type="match status" value="1"/>
</dbReference>
<dbReference type="Pfam" id="PF00027">
    <property type="entry name" value="cNMP_binding"/>
    <property type="match status" value="1"/>
</dbReference>
<feature type="domain" description="Cyclic nucleotide-binding" evidence="1">
    <location>
        <begin position="225"/>
        <end position="347"/>
    </location>
</feature>
<sequence>MEKLKFYEEKDIQDENEYSIGLIVLKKGDLLCQSRFCDYRKIYINKGVFSEEFLFGVKTNEFLKNVRNSEILIIDDLNEANEYLSQNKELLKLAIEKRINMLINMNKKISSKFSRSNEEKIYTDQETKKIFKKIYRYNWNYFNDKFIQSYIYAREKILEEEVEDALDILNKINLNEIKDPFFKAEIDIWKIYCTNFLNKKKANELFEKIKYKYDFLDSLFSFKILKSILKGNELENIYKTYFKKGYLIPGNTVLFYEGEEGDWSFLVLSGNIYVSRFIENNTEILLNILTEGEIVGEIAVLQSIKRTATVFTKTPLQMILINSENFENLIEESYLLGKNILKALIYRVDFQKNLLSQHDLISKASLLIKKYSIERLNQLRLTPNQFLNLFCIKEDINEFFAELVKNKIATLRPDGTLYFK</sequence>